<dbReference type="Pfam" id="PF13499">
    <property type="entry name" value="EF-hand_7"/>
    <property type="match status" value="1"/>
</dbReference>
<dbReference type="GO" id="GO:0005509">
    <property type="term" value="F:calcium ion binding"/>
    <property type="evidence" value="ECO:0007669"/>
    <property type="project" value="InterPro"/>
</dbReference>
<dbReference type="EMBL" id="HE616744">
    <property type="protein sequence ID" value="CCE91315.1"/>
    <property type="molecule type" value="Genomic_DNA"/>
</dbReference>
<dbReference type="InterPro" id="IPR002048">
    <property type="entry name" value="EF_hand_dom"/>
</dbReference>
<keyword evidence="6" id="KW-0677">Repeat</keyword>
<keyword evidence="3 13" id="KW-0813">Transport</keyword>
<keyword evidence="10" id="KW-0496">Mitochondrion</keyword>
<keyword evidence="17" id="KW-1185">Reference proteome</keyword>
<feature type="repeat" description="Solcar" evidence="12">
    <location>
        <begin position="211"/>
        <end position="318"/>
    </location>
</feature>
<feature type="repeat" description="Solcar" evidence="12">
    <location>
        <begin position="438"/>
        <end position="527"/>
    </location>
</feature>
<dbReference type="SUPFAM" id="SSF103506">
    <property type="entry name" value="Mitochondrial carrier"/>
    <property type="match status" value="1"/>
</dbReference>
<dbReference type="PROSITE" id="PS50222">
    <property type="entry name" value="EF_HAND_2"/>
    <property type="match status" value="2"/>
</dbReference>
<protein>
    <recommendedName>
        <fullName evidence="15">EF-hand domain-containing protein</fullName>
    </recommendedName>
</protein>
<keyword evidence="4 12" id="KW-0812">Transmembrane</keyword>
<dbReference type="eggNOG" id="KOG0036">
    <property type="taxonomic scope" value="Eukaryota"/>
</dbReference>
<feature type="transmembrane region" description="Helical" evidence="14">
    <location>
        <begin position="442"/>
        <end position="461"/>
    </location>
</feature>
<evidence type="ECO:0000256" key="9">
    <source>
        <dbReference type="ARBA" id="ARBA00022989"/>
    </source>
</evidence>
<dbReference type="PRINTS" id="PR00926">
    <property type="entry name" value="MITOCARRIER"/>
</dbReference>
<evidence type="ECO:0000256" key="5">
    <source>
        <dbReference type="ARBA" id="ARBA00022723"/>
    </source>
</evidence>
<evidence type="ECO:0000256" key="8">
    <source>
        <dbReference type="ARBA" id="ARBA00022837"/>
    </source>
</evidence>
<dbReference type="InterPro" id="IPR023395">
    <property type="entry name" value="MCP_dom_sf"/>
</dbReference>
<dbReference type="HOGENOM" id="CLU_015166_2_2_1"/>
<dbReference type="Gene3D" id="1.50.40.10">
    <property type="entry name" value="Mitochondrial carrier domain"/>
    <property type="match status" value="1"/>
</dbReference>
<reference evidence="16 17" key="1">
    <citation type="journal article" date="2011" name="Proc. Natl. Acad. Sci. U.S.A.">
        <title>Evolutionary erosion of yeast sex chromosomes by mating-type switching accidents.</title>
        <authorList>
            <person name="Gordon J.L."/>
            <person name="Armisen D."/>
            <person name="Proux-Wera E."/>
            <person name="Oheigeartaigh S.S."/>
            <person name="Byrne K.P."/>
            <person name="Wolfe K.H."/>
        </authorList>
    </citation>
    <scope>NUCLEOTIDE SEQUENCE [LARGE SCALE GENOMIC DNA]</scope>
    <source>
        <strain evidence="17">ATCC 10662 / CBS 1146 / NBRC 0425 / NCYC 2629 / NRRL Y-866</strain>
    </source>
</reference>
<dbReference type="InterPro" id="IPR018108">
    <property type="entry name" value="MCP_transmembrane"/>
</dbReference>
<accession>G8ZS23</accession>
<comment type="subcellular location">
    <subcellularLocation>
        <location evidence="1">Mitochondrion inner membrane</location>
        <topology evidence="1">Multi-pass membrane protein</topology>
    </subcellularLocation>
</comment>
<keyword evidence="5" id="KW-0479">Metal-binding</keyword>
<comment type="similarity">
    <text evidence="2 13">Belongs to the mitochondrial carrier (TC 2.A.29) family.</text>
</comment>
<evidence type="ECO:0000256" key="11">
    <source>
        <dbReference type="ARBA" id="ARBA00023136"/>
    </source>
</evidence>
<dbReference type="InParanoid" id="G8ZS23"/>
<feature type="repeat" description="Solcar" evidence="12">
    <location>
        <begin position="331"/>
        <end position="420"/>
    </location>
</feature>
<evidence type="ECO:0000256" key="7">
    <source>
        <dbReference type="ARBA" id="ARBA00022792"/>
    </source>
</evidence>
<feature type="transmembrane region" description="Helical" evidence="14">
    <location>
        <begin position="391"/>
        <end position="409"/>
    </location>
</feature>
<dbReference type="InterPro" id="IPR011992">
    <property type="entry name" value="EF-hand-dom_pair"/>
</dbReference>
<dbReference type="Pfam" id="PF00153">
    <property type="entry name" value="Mito_carr"/>
    <property type="match status" value="3"/>
</dbReference>
<evidence type="ECO:0000313" key="17">
    <source>
        <dbReference type="Proteomes" id="UP000005627"/>
    </source>
</evidence>
<name>G8ZS23_TORDE</name>
<dbReference type="GO" id="GO:0005743">
    <property type="term" value="C:mitochondrial inner membrane"/>
    <property type="evidence" value="ECO:0007669"/>
    <property type="project" value="UniProtKB-SubCell"/>
</dbReference>
<keyword evidence="9 14" id="KW-1133">Transmembrane helix</keyword>
<dbReference type="Gene3D" id="1.10.238.10">
    <property type="entry name" value="EF-hand"/>
    <property type="match status" value="1"/>
</dbReference>
<organism evidence="16 17">
    <name type="scientific">Torulaspora delbrueckii</name>
    <name type="common">Yeast</name>
    <name type="synonym">Candida colliculosa</name>
    <dbReference type="NCBI Taxonomy" id="4950"/>
    <lineage>
        <taxon>Eukaryota</taxon>
        <taxon>Fungi</taxon>
        <taxon>Dikarya</taxon>
        <taxon>Ascomycota</taxon>
        <taxon>Saccharomycotina</taxon>
        <taxon>Saccharomycetes</taxon>
        <taxon>Saccharomycetales</taxon>
        <taxon>Saccharomycetaceae</taxon>
        <taxon>Torulaspora</taxon>
    </lineage>
</organism>
<dbReference type="SMART" id="SM00054">
    <property type="entry name" value="EFh"/>
    <property type="match status" value="3"/>
</dbReference>
<dbReference type="STRING" id="1076872.G8ZS23"/>
<keyword evidence="8" id="KW-0106">Calcium</keyword>
<sequence>MDAPRRTEPETDEVRCRRYEKLFRTLDVDGTGQVDLQGLRRAFDKSGHPLRDSDEAIIVLFNAMDCDKDSIVDLQDFSKYASMAESQIEKGFEKLDSDHDGKVKLSEVSQYLSRLDNNCKKSEQIAQLERNMENRKNESRFNIFLNWAFLTKPKEKDLTPYITYDQWRDFLLFMPRKEGSRLHTAYSYFCYFNADVDLSSEGDMTLINDFINGFGFFIAGGISGVISRTCTAPLDRLKVFLIARTDLSSTLLNSRKALLAKNPHADLAKIRSPIVKAITTLYRQGGLRAFYVGNGLNAVKVFPESSMKFGSFELAKKMMTKLEGCRDTSELSKFSTYISGGLAGVVAQFSVYPIDTLKFRVQCAPLDNEIRGNKLLFKTAKDMYRTGGIKLFYRGITVGVMGIFPYAALDLGTFSALKKWYISNKAKKLAIPESEVSLSNLIVLPMGAFSGTVGATVVYPINLLRTRLQAQGTFAHPATYTGFRDVLVKTIQQEGYPGLFKGLVPNLAKVCPAVSISYLCYENLKSLMKLE</sequence>
<gene>
    <name evidence="16" type="primary">TDEL0C04260</name>
    <name evidence="16" type="ORF">TDEL_0C04260</name>
</gene>
<dbReference type="SUPFAM" id="SSF47473">
    <property type="entry name" value="EF-hand"/>
    <property type="match status" value="1"/>
</dbReference>
<evidence type="ECO:0000313" key="16">
    <source>
        <dbReference type="EMBL" id="CCE91315.1"/>
    </source>
</evidence>
<proteinExistence type="inferred from homology"/>
<evidence type="ECO:0000256" key="3">
    <source>
        <dbReference type="ARBA" id="ARBA00022448"/>
    </source>
</evidence>
<dbReference type="RefSeq" id="XP_003680526.1">
    <property type="nucleotide sequence ID" value="XM_003680478.1"/>
</dbReference>
<evidence type="ECO:0000256" key="13">
    <source>
        <dbReference type="RuleBase" id="RU000488"/>
    </source>
</evidence>
<evidence type="ECO:0000256" key="6">
    <source>
        <dbReference type="ARBA" id="ARBA00022737"/>
    </source>
</evidence>
<keyword evidence="11 12" id="KW-0472">Membrane</keyword>
<dbReference type="GO" id="GO:0055085">
    <property type="term" value="P:transmembrane transport"/>
    <property type="evidence" value="ECO:0007669"/>
    <property type="project" value="InterPro"/>
</dbReference>
<evidence type="ECO:0000256" key="4">
    <source>
        <dbReference type="ARBA" id="ARBA00022692"/>
    </source>
</evidence>
<evidence type="ECO:0000256" key="2">
    <source>
        <dbReference type="ARBA" id="ARBA00006375"/>
    </source>
</evidence>
<dbReference type="KEGG" id="tdl:TDEL_0C04260"/>
<evidence type="ECO:0000256" key="1">
    <source>
        <dbReference type="ARBA" id="ARBA00004448"/>
    </source>
</evidence>
<dbReference type="OrthoDB" id="270584at2759"/>
<dbReference type="PROSITE" id="PS50920">
    <property type="entry name" value="SOLCAR"/>
    <property type="match status" value="3"/>
</dbReference>
<keyword evidence="7" id="KW-0999">Mitochondrion inner membrane</keyword>
<feature type="domain" description="EF-hand" evidence="15">
    <location>
        <begin position="14"/>
        <end position="49"/>
    </location>
</feature>
<dbReference type="PANTHER" id="PTHR24089">
    <property type="entry name" value="SOLUTE CARRIER FAMILY 25"/>
    <property type="match status" value="1"/>
</dbReference>
<dbReference type="Proteomes" id="UP000005627">
    <property type="component" value="Chromosome 3"/>
</dbReference>
<dbReference type="GeneID" id="11500650"/>
<evidence type="ECO:0000256" key="12">
    <source>
        <dbReference type="PROSITE-ProRule" id="PRU00282"/>
    </source>
</evidence>
<evidence type="ECO:0000259" key="15">
    <source>
        <dbReference type="PROSITE" id="PS50222"/>
    </source>
</evidence>
<dbReference type="AlphaFoldDB" id="G8ZS23"/>
<dbReference type="InterPro" id="IPR002067">
    <property type="entry name" value="MCP"/>
</dbReference>
<feature type="domain" description="EF-hand" evidence="15">
    <location>
        <begin position="83"/>
        <end position="118"/>
    </location>
</feature>
<dbReference type="FunFam" id="1.50.40.10:FF:000016">
    <property type="entry name" value="Solute carrier family 25 member 23"/>
    <property type="match status" value="1"/>
</dbReference>
<evidence type="ECO:0000256" key="10">
    <source>
        <dbReference type="ARBA" id="ARBA00023128"/>
    </source>
</evidence>
<dbReference type="FunCoup" id="G8ZS23">
    <property type="interactions" value="18"/>
</dbReference>
<evidence type="ECO:0000256" key="14">
    <source>
        <dbReference type="SAM" id="Phobius"/>
    </source>
</evidence>